<dbReference type="AlphaFoldDB" id="A0A179GH96"/>
<comment type="caution">
    <text evidence="2">The sequence shown here is derived from an EMBL/GenBank/DDBJ whole genome shotgun (WGS) entry which is preliminary data.</text>
</comment>
<gene>
    <name evidence="2" type="ORF">VFPFJ_10395</name>
</gene>
<evidence type="ECO:0000256" key="1">
    <source>
        <dbReference type="SAM" id="MobiDB-lite"/>
    </source>
</evidence>
<dbReference type="PANTHER" id="PTHR43881">
    <property type="entry name" value="GAMMA-GLUTAMYLTRANSPEPTIDASE (AFU_ORTHOLOGUE AFUA_4G13580)"/>
    <property type="match status" value="1"/>
</dbReference>
<dbReference type="OMA" id="DWTRERY"/>
<evidence type="ECO:0000313" key="2">
    <source>
        <dbReference type="EMBL" id="OAQ76858.1"/>
    </source>
</evidence>
<accession>A0A179GH96</accession>
<dbReference type="PRINTS" id="PR01210">
    <property type="entry name" value="GGTRANSPTASE"/>
</dbReference>
<dbReference type="Proteomes" id="UP000078340">
    <property type="component" value="Unassembled WGS sequence"/>
</dbReference>
<dbReference type="InterPro" id="IPR052896">
    <property type="entry name" value="GGT-like_enzyme"/>
</dbReference>
<sequence length="205" mass="21286">MNGKHHQHGEPPSSNFSKFGSRRSVVYSTEGIVACTQPLAAKCGIEILRSGGNAADAAVAVAAGMNMTEPCSTGIGGDMFILYWDAKAKKVHALNGSGRSGMQCSLSSVRAALGLEDRSEGDKIPLTSVHSVTVPGAAAGWVDTVERFGSGKLLLSQILEPAIQLGEKGFPVSEVASHNASLAAPTDIRDNEALTRNSGAHRKSS</sequence>
<dbReference type="EMBL" id="LSBI01000013">
    <property type="protein sequence ID" value="OAQ76858.1"/>
    <property type="molecule type" value="Genomic_DNA"/>
</dbReference>
<dbReference type="InterPro" id="IPR029055">
    <property type="entry name" value="Ntn_hydrolases_N"/>
</dbReference>
<proteinExistence type="predicted"/>
<organism evidence="2 3">
    <name type="scientific">Purpureocillium lilacinum</name>
    <name type="common">Paecilomyces lilacinus</name>
    <dbReference type="NCBI Taxonomy" id="33203"/>
    <lineage>
        <taxon>Eukaryota</taxon>
        <taxon>Fungi</taxon>
        <taxon>Dikarya</taxon>
        <taxon>Ascomycota</taxon>
        <taxon>Pezizomycotina</taxon>
        <taxon>Sordariomycetes</taxon>
        <taxon>Hypocreomycetidae</taxon>
        <taxon>Hypocreales</taxon>
        <taxon>Ophiocordycipitaceae</taxon>
        <taxon>Purpureocillium</taxon>
    </lineage>
</organism>
<protein>
    <submittedName>
        <fullName evidence="2">Acylase ACY 1</fullName>
    </submittedName>
</protein>
<feature type="region of interest" description="Disordered" evidence="1">
    <location>
        <begin position="183"/>
        <end position="205"/>
    </location>
</feature>
<name>A0A179GH96_PURLI</name>
<dbReference type="PANTHER" id="PTHR43881:SF1">
    <property type="entry name" value="GAMMA-GLUTAMYLTRANSPEPTIDASE (AFU_ORTHOLOGUE AFUA_4G13580)"/>
    <property type="match status" value="1"/>
</dbReference>
<reference evidence="2 3" key="1">
    <citation type="submission" date="2016-02" db="EMBL/GenBank/DDBJ databases">
        <title>Biosynthesis of antibiotic leucinostatins and their inhibition on Phytophthora in bio-control Purpureocillium lilacinum.</title>
        <authorList>
            <person name="Wang G."/>
            <person name="Liu Z."/>
            <person name="Lin R."/>
            <person name="Li E."/>
            <person name="Mao Z."/>
            <person name="Ling J."/>
            <person name="Yin W."/>
            <person name="Xie B."/>
        </authorList>
    </citation>
    <scope>NUCLEOTIDE SEQUENCE [LARGE SCALE GENOMIC DNA]</scope>
    <source>
        <strain evidence="2">PLFJ-1</strain>
    </source>
</reference>
<dbReference type="STRING" id="33203.A0A179GH96"/>
<evidence type="ECO:0000313" key="3">
    <source>
        <dbReference type="Proteomes" id="UP000078340"/>
    </source>
</evidence>
<dbReference type="SUPFAM" id="SSF56235">
    <property type="entry name" value="N-terminal nucleophile aminohydrolases (Ntn hydrolases)"/>
    <property type="match status" value="1"/>
</dbReference>
<dbReference type="Pfam" id="PF01019">
    <property type="entry name" value="G_glu_transpept"/>
    <property type="match status" value="1"/>
</dbReference>